<comment type="caution">
    <text evidence="3">The sequence shown here is derived from an EMBL/GenBank/DDBJ whole genome shotgun (WGS) entry which is preliminary data.</text>
</comment>
<evidence type="ECO:0000313" key="3">
    <source>
        <dbReference type="EMBL" id="MBB4267535.1"/>
    </source>
</evidence>
<name>A0A7W6RFD3_9PROT</name>
<dbReference type="CDD" id="cd00293">
    <property type="entry name" value="USP-like"/>
    <property type="match status" value="1"/>
</dbReference>
<gene>
    <name evidence="3" type="ORF">GGD89_003179</name>
</gene>
<dbReference type="InterPro" id="IPR006016">
    <property type="entry name" value="UspA"/>
</dbReference>
<dbReference type="Proteomes" id="UP000554286">
    <property type="component" value="Unassembled WGS sequence"/>
</dbReference>
<dbReference type="InterPro" id="IPR006015">
    <property type="entry name" value="Universal_stress_UspA"/>
</dbReference>
<dbReference type="SUPFAM" id="SSF52402">
    <property type="entry name" value="Adenine nucleotide alpha hydrolases-like"/>
    <property type="match status" value="1"/>
</dbReference>
<dbReference type="PRINTS" id="PR01438">
    <property type="entry name" value="UNVRSLSTRESS"/>
</dbReference>
<sequence>MFSRILVSVDLDAPFDWERTFPTAVTLARQWSARLDVMTVVPAFGMSMVGQFFPNGYEKKMARLVMENLKSKADAALPSGMTVNHLVGEGNVYESVLAMAEQRRIDLIVIGAHRPELRDYLLGPNAARVVRHATCSVLVVREEASAG</sequence>
<dbReference type="InterPro" id="IPR014729">
    <property type="entry name" value="Rossmann-like_a/b/a_fold"/>
</dbReference>
<evidence type="ECO:0000259" key="2">
    <source>
        <dbReference type="Pfam" id="PF00582"/>
    </source>
</evidence>
<reference evidence="3 4" key="1">
    <citation type="submission" date="2020-08" db="EMBL/GenBank/DDBJ databases">
        <title>Genome sequencing of Purple Non-Sulfur Bacteria from various extreme environments.</title>
        <authorList>
            <person name="Mayer M."/>
        </authorList>
    </citation>
    <scope>NUCLEOTIDE SEQUENCE [LARGE SCALE GENOMIC DNA]</scope>
    <source>
        <strain evidence="3 4">JA131</strain>
    </source>
</reference>
<feature type="domain" description="UspA" evidence="2">
    <location>
        <begin position="1"/>
        <end position="141"/>
    </location>
</feature>
<dbReference type="PANTHER" id="PTHR46268">
    <property type="entry name" value="STRESS RESPONSE PROTEIN NHAX"/>
    <property type="match status" value="1"/>
</dbReference>
<dbReference type="Pfam" id="PF00582">
    <property type="entry name" value="Usp"/>
    <property type="match status" value="1"/>
</dbReference>
<protein>
    <submittedName>
        <fullName evidence="3">Nucleotide-binding universal stress UspA family protein</fullName>
    </submittedName>
</protein>
<evidence type="ECO:0000313" key="4">
    <source>
        <dbReference type="Proteomes" id="UP000554286"/>
    </source>
</evidence>
<dbReference type="Gene3D" id="3.40.50.620">
    <property type="entry name" value="HUPs"/>
    <property type="match status" value="1"/>
</dbReference>
<dbReference type="AlphaFoldDB" id="A0A7W6RFD3"/>
<keyword evidence="4" id="KW-1185">Reference proteome</keyword>
<comment type="similarity">
    <text evidence="1">Belongs to the universal stress protein A family.</text>
</comment>
<dbReference type="PANTHER" id="PTHR46268:SF6">
    <property type="entry name" value="UNIVERSAL STRESS PROTEIN UP12"/>
    <property type="match status" value="1"/>
</dbReference>
<dbReference type="RefSeq" id="WP_184047048.1">
    <property type="nucleotide sequence ID" value="NZ_JACIGK010000028.1"/>
</dbReference>
<organism evidence="3 4">
    <name type="scientific">Roseospira visakhapatnamensis</name>
    <dbReference type="NCBI Taxonomy" id="390880"/>
    <lineage>
        <taxon>Bacteria</taxon>
        <taxon>Pseudomonadati</taxon>
        <taxon>Pseudomonadota</taxon>
        <taxon>Alphaproteobacteria</taxon>
        <taxon>Rhodospirillales</taxon>
        <taxon>Rhodospirillaceae</taxon>
        <taxon>Roseospira</taxon>
    </lineage>
</organism>
<proteinExistence type="inferred from homology"/>
<dbReference type="EMBL" id="JACIGK010000028">
    <property type="protein sequence ID" value="MBB4267535.1"/>
    <property type="molecule type" value="Genomic_DNA"/>
</dbReference>
<evidence type="ECO:0000256" key="1">
    <source>
        <dbReference type="ARBA" id="ARBA00008791"/>
    </source>
</evidence>
<accession>A0A7W6RFD3</accession>